<organism evidence="1 2">
    <name type="scientific">Bradyrhizobium stylosanthis</name>
    <dbReference type="NCBI Taxonomy" id="1803665"/>
    <lineage>
        <taxon>Bacteria</taxon>
        <taxon>Pseudomonadati</taxon>
        <taxon>Pseudomonadota</taxon>
        <taxon>Alphaproteobacteria</taxon>
        <taxon>Hyphomicrobiales</taxon>
        <taxon>Nitrobacteraceae</taxon>
        <taxon>Bradyrhizobium</taxon>
    </lineage>
</organism>
<reference evidence="1 2" key="1">
    <citation type="submission" date="2019-06" db="EMBL/GenBank/DDBJ databases">
        <title>Genomic Encyclopedia of Type Strains, Phase IV (KMG-V): Genome sequencing to study the core and pangenomes of soil and plant-associated prokaryotes.</title>
        <authorList>
            <person name="Whitman W."/>
        </authorList>
    </citation>
    <scope>NUCLEOTIDE SEQUENCE [LARGE SCALE GENOMIC DNA]</scope>
    <source>
        <strain evidence="1 2">BR 510</strain>
    </source>
</reference>
<sequence length="98" mass="10623">MQSADKVTLAEAYASAGHALEKIAFLLAGLRWVDGAPVDPAMWQDWLAAAQTVKGETVKKHHSSYPARSAPRSTAASRWALPNCKRTRVSVRPSLVIP</sequence>
<dbReference type="EMBL" id="VITK01000007">
    <property type="protein sequence ID" value="TWA95847.1"/>
    <property type="molecule type" value="Genomic_DNA"/>
</dbReference>
<name>A0A560DFG9_9BRAD</name>
<accession>A0A560DFG9</accession>
<evidence type="ECO:0000313" key="1">
    <source>
        <dbReference type="EMBL" id="TWA95847.1"/>
    </source>
</evidence>
<evidence type="ECO:0000313" key="2">
    <source>
        <dbReference type="Proteomes" id="UP000319949"/>
    </source>
</evidence>
<keyword evidence="2" id="KW-1185">Reference proteome</keyword>
<proteinExistence type="predicted"/>
<protein>
    <submittedName>
        <fullName evidence="1">Uncharacterized protein</fullName>
    </submittedName>
</protein>
<comment type="caution">
    <text evidence="1">The sequence shown here is derived from an EMBL/GenBank/DDBJ whole genome shotgun (WGS) entry which is preliminary data.</text>
</comment>
<dbReference type="AlphaFoldDB" id="A0A560DFG9"/>
<dbReference type="Proteomes" id="UP000319949">
    <property type="component" value="Unassembled WGS sequence"/>
</dbReference>
<gene>
    <name evidence="1" type="ORF">FBZ96_10737</name>
</gene>